<evidence type="ECO:0000256" key="3">
    <source>
        <dbReference type="ARBA" id="ARBA00023125"/>
    </source>
</evidence>
<evidence type="ECO:0000259" key="4">
    <source>
        <dbReference type="Pfam" id="PF01420"/>
    </source>
</evidence>
<dbReference type="Pfam" id="PF01420">
    <property type="entry name" value="Methylase_S"/>
    <property type="match status" value="1"/>
</dbReference>
<dbReference type="CDD" id="cd17260">
    <property type="entry name" value="RMtype1_S_EcoEI-TRD1-CR1_like"/>
    <property type="match status" value="1"/>
</dbReference>
<dbReference type="Gene3D" id="1.10.287.1120">
    <property type="entry name" value="Bipartite methylase S protein"/>
    <property type="match status" value="1"/>
</dbReference>
<dbReference type="Gene3D" id="3.90.220.20">
    <property type="entry name" value="DNA methylase specificity domains"/>
    <property type="match status" value="2"/>
</dbReference>
<dbReference type="GO" id="GO:0009307">
    <property type="term" value="P:DNA restriction-modification system"/>
    <property type="evidence" value="ECO:0007669"/>
    <property type="project" value="UniProtKB-KW"/>
</dbReference>
<feature type="domain" description="Type I restriction modification DNA specificity" evidence="4">
    <location>
        <begin position="32"/>
        <end position="184"/>
    </location>
</feature>
<dbReference type="InterPro" id="IPR044946">
    <property type="entry name" value="Restrct_endonuc_typeI_TRD_sf"/>
</dbReference>
<evidence type="ECO:0000313" key="6">
    <source>
        <dbReference type="Proteomes" id="UP000005317"/>
    </source>
</evidence>
<accession>A0A656HGB7</accession>
<dbReference type="AlphaFoldDB" id="A0A656HGB7"/>
<comment type="similarity">
    <text evidence="1">Belongs to the type-I restriction system S methylase family.</text>
</comment>
<dbReference type="PANTHER" id="PTHR30408">
    <property type="entry name" value="TYPE-1 RESTRICTION ENZYME ECOKI SPECIFICITY PROTEIN"/>
    <property type="match status" value="1"/>
</dbReference>
<proteinExistence type="inferred from homology"/>
<keyword evidence="2" id="KW-0680">Restriction system</keyword>
<dbReference type="CDD" id="cd17294">
    <property type="entry name" value="RMtype1_S_MmaC7ORF19P_TRD1-CR1_like"/>
    <property type="match status" value="1"/>
</dbReference>
<dbReference type="PANTHER" id="PTHR30408:SF13">
    <property type="entry name" value="TYPE I RESTRICTION ENZYME HINDI SPECIFICITY SUBUNIT"/>
    <property type="match status" value="1"/>
</dbReference>
<evidence type="ECO:0000256" key="1">
    <source>
        <dbReference type="ARBA" id="ARBA00010923"/>
    </source>
</evidence>
<organism evidence="5 6">
    <name type="scientific">Thiothrix nivea (strain ATCC 35100 / DSM 5205 / JP2)</name>
    <dbReference type="NCBI Taxonomy" id="870187"/>
    <lineage>
        <taxon>Bacteria</taxon>
        <taxon>Pseudomonadati</taxon>
        <taxon>Pseudomonadota</taxon>
        <taxon>Gammaproteobacteria</taxon>
        <taxon>Thiotrichales</taxon>
        <taxon>Thiotrichaceae</taxon>
        <taxon>Thiothrix</taxon>
    </lineage>
</organism>
<dbReference type="InterPro" id="IPR052021">
    <property type="entry name" value="Type-I_RS_S_subunit"/>
</dbReference>
<protein>
    <submittedName>
        <fullName evidence="5">Restriction modification system DNA specificity domain-containing protein</fullName>
    </submittedName>
</protein>
<sequence length="445" mass="49778">MERYEQYKDSGIEWIGEIPAEWGMASLKWKSTIFSGGTPDKNRPEYWYNGNIPWLNSGSVNQSIITEPSAFITEDGFKNSSAKWIEKNSVVMALAGQGKTKGMSALVTFRTTCNQSLSVIQPKPDINAKFLLYYLQSNYLHIRALAGEGKRDGLNLEMVGGISIPLLSEIEQTAIAEYLDIKTVEIDALISQKERLLELYEEEKAAIINHAVTRGIDPDVELVDSGVEWLGEIPKGWEVKKLKYTVLVNPVKDNIDKASSDEVVFLSMDKVSEDGRIDCSIKKPIVELFSGFTFFRKNDVIVAKITPCFENGKGALLDSLETDIGFGSTEFHVLRPSAVINGKFLYYITKSEVFMKVGEAFMTGAAGQKRVPTDFISDFPLVSLDLNEQIAIVKYIEAEVARLDRKISKTRRIIELQKEYRTALISEVVTGKVKVPDLESKEVAQ</sequence>
<evidence type="ECO:0000313" key="5">
    <source>
        <dbReference type="EMBL" id="EIJ34430.1"/>
    </source>
</evidence>
<dbReference type="GO" id="GO:0003677">
    <property type="term" value="F:DNA binding"/>
    <property type="evidence" value="ECO:0007669"/>
    <property type="project" value="UniProtKB-KW"/>
</dbReference>
<dbReference type="OrthoDB" id="9798929at2"/>
<dbReference type="SUPFAM" id="SSF116734">
    <property type="entry name" value="DNA methylase specificity domain"/>
    <property type="match status" value="2"/>
</dbReference>
<gene>
    <name evidence="5" type="ORF">Thini_1851</name>
</gene>
<name>A0A656HGB7_THINJ</name>
<keyword evidence="3" id="KW-0238">DNA-binding</keyword>
<reference evidence="6" key="1">
    <citation type="journal article" date="2011" name="Stand. Genomic Sci.">
        <title>Genome sequence of the filamentous, gliding Thiothrix nivea neotype strain (JP2(T)).</title>
        <authorList>
            <person name="Lapidus A."/>
            <person name="Nolan M."/>
            <person name="Lucas S."/>
            <person name="Glavina Del Rio T."/>
            <person name="Tice H."/>
            <person name="Cheng J.F."/>
            <person name="Tapia R."/>
            <person name="Han C."/>
            <person name="Goodwin L."/>
            <person name="Pitluck S."/>
            <person name="Liolios K."/>
            <person name="Pagani I."/>
            <person name="Ivanova N."/>
            <person name="Huntemann M."/>
            <person name="Mavromatis K."/>
            <person name="Mikhailova N."/>
            <person name="Pati A."/>
            <person name="Chen A."/>
            <person name="Palaniappan K."/>
            <person name="Land M."/>
            <person name="Brambilla E.M."/>
            <person name="Rohde M."/>
            <person name="Abt B."/>
            <person name="Verbarg S."/>
            <person name="Goker M."/>
            <person name="Bristow J."/>
            <person name="Eisen J.A."/>
            <person name="Markowitz V."/>
            <person name="Hugenholtz P."/>
            <person name="Kyrpides N.C."/>
            <person name="Klenk H.P."/>
            <person name="Woyke T."/>
        </authorList>
    </citation>
    <scope>NUCLEOTIDE SEQUENCE [LARGE SCALE GENOMIC DNA]</scope>
    <source>
        <strain evidence="6">ATCC 35100 / DSM 5205 / JP2</strain>
    </source>
</reference>
<dbReference type="EMBL" id="JH651384">
    <property type="protein sequence ID" value="EIJ34430.1"/>
    <property type="molecule type" value="Genomic_DNA"/>
</dbReference>
<evidence type="ECO:0000256" key="2">
    <source>
        <dbReference type="ARBA" id="ARBA00022747"/>
    </source>
</evidence>
<keyword evidence="6" id="KW-1185">Reference proteome</keyword>
<dbReference type="RefSeq" id="WP_002708361.1">
    <property type="nucleotide sequence ID" value="NZ_JH651384.1"/>
</dbReference>
<dbReference type="InterPro" id="IPR000055">
    <property type="entry name" value="Restrct_endonuc_typeI_TRD"/>
</dbReference>
<dbReference type="Proteomes" id="UP000005317">
    <property type="component" value="Unassembled WGS sequence"/>
</dbReference>